<gene>
    <name evidence="4" type="ORF">CEP51_003269</name>
</gene>
<dbReference type="Pfam" id="PF24883">
    <property type="entry name" value="NPHP3_N"/>
    <property type="match status" value="1"/>
</dbReference>
<protein>
    <recommendedName>
        <fullName evidence="3">Nephrocystin 3-like N-terminal domain-containing protein</fullName>
    </recommendedName>
</protein>
<feature type="region of interest" description="Disordered" evidence="2">
    <location>
        <begin position="1038"/>
        <end position="1060"/>
    </location>
</feature>
<name>A0A428S6X3_9HYPO</name>
<evidence type="ECO:0000256" key="1">
    <source>
        <dbReference type="ARBA" id="ARBA00022737"/>
    </source>
</evidence>
<keyword evidence="1" id="KW-0677">Repeat</keyword>
<reference evidence="4 5" key="1">
    <citation type="submission" date="2017-06" db="EMBL/GenBank/DDBJ databases">
        <title>Comparative genomic analysis of Ambrosia Fusariam Clade fungi.</title>
        <authorList>
            <person name="Stajich J.E."/>
            <person name="Carrillo J."/>
            <person name="Kijimoto T."/>
            <person name="Eskalen A."/>
            <person name="O'Donnell K."/>
            <person name="Kasson M."/>
        </authorList>
    </citation>
    <scope>NUCLEOTIDE SEQUENCE [LARGE SCALE GENOMIC DNA]</scope>
    <source>
        <strain evidence="4 5">NRRL62606</strain>
    </source>
</reference>
<dbReference type="EMBL" id="NKCL01000052">
    <property type="protein sequence ID" value="RSL85555.1"/>
    <property type="molecule type" value="Genomic_DNA"/>
</dbReference>
<dbReference type="PANTHER" id="PTHR10039:SF5">
    <property type="entry name" value="NACHT DOMAIN-CONTAINING PROTEIN"/>
    <property type="match status" value="1"/>
</dbReference>
<dbReference type="InterPro" id="IPR056884">
    <property type="entry name" value="NPHP3-like_N"/>
</dbReference>
<dbReference type="AlphaFoldDB" id="A0A428S6X3"/>
<sequence length="1060" mass="117869">MADPSPPMGLFLVYEPSDQEPAVDIVIIHGLKGHAYKTWTSPLMPDAAIEPPATFQPHESEVMAPRREQVLRSVTTLMKWASGKRGPSKVPKPKMPVPTLFWPGDLLPKDCPKARILTYGYDTKITKYTSGSTNKNSVFSHSKDFLFALGRSHSKDRPLIFLAHSLGGIVVKEMLALSATSQPDELSNIVKSTAAVIFLGTPHRGSPDLSALGAWARSVLSGLRFQTTSAILDTLGLKTTDLERSQEAFSGLWLKHGFRVKTFQEGYPMSKINLGVLGNKVVPDTSSLLGDQREQAETLQANHMEMCRFSGREDPNFVKVVGELRSVYLAILTGTIHAYNTDQPVAFNSTMLNTSRRKELSALENACLRSLQFPYMHRRRQLIEDPAPQTGRWLIENETYSRWLFDRELQERPCILWLKGKPGAGKSTLMKQAFRHAKASLNSSEYCIAGFFINGKGEPLEHSSIGIFRSLLYQLLPHYPAQLQEAVQTWRELDEDAGMSGHTEVVWRAPELRSLLNSILGHAQGKRTFVFIDGLDELDLSASRFHAEFWGQLSKGENNGRVRVCLSSRHYPQISFSSASELIAEDLNEEDISRYVNQRLNARISGSDSRWEPKLRDKITDNTGGIFLWVTLTMDSLLLKYDQGKNLEVLLRDIDSMPWELESLFTEMVASISPELREVALRAFQWALMSTTPLRLHQWHHVLAFIRTPIPKSLKEWRKSGSYTESDGQLEREIKALTGGLLQVSAARSGEVPPEDNDCLSIRAGAGSLDLEQGETRFVQVIHQSVREFFLEGGGFRFLSESAARNPIINCHITIAMTCLDYICISELDDLVAARGRYIEQEAISPPERVPSEKPSRASSGNAEEPNPPRPRNRPRGRNMGQKEAFAEYLVMIPMTDRRAEIASWIGAGNIPTNPATPAASIRYANSLLSAANGPRLLEDWPSLLFYVTASLGTHLRAAKRPGSDSPALSRLVDDEALWHRFVLLKEDISWGATVDDLIVSPESASLASSIPFTGASRRSWSPRRAGSVASFASASSYGAMPSHRSDGSINVSVEMPGME</sequence>
<evidence type="ECO:0000256" key="2">
    <source>
        <dbReference type="SAM" id="MobiDB-lite"/>
    </source>
</evidence>
<accession>A0A428S6X3</accession>
<feature type="domain" description="Nephrocystin 3-like N-terminal" evidence="3">
    <location>
        <begin position="389"/>
        <end position="569"/>
    </location>
</feature>
<evidence type="ECO:0000313" key="4">
    <source>
        <dbReference type="EMBL" id="RSL85555.1"/>
    </source>
</evidence>
<feature type="region of interest" description="Disordered" evidence="2">
    <location>
        <begin position="844"/>
        <end position="880"/>
    </location>
</feature>
<organism evidence="4 5">
    <name type="scientific">Fusarium floridanum</name>
    <dbReference type="NCBI Taxonomy" id="1325733"/>
    <lineage>
        <taxon>Eukaryota</taxon>
        <taxon>Fungi</taxon>
        <taxon>Dikarya</taxon>
        <taxon>Ascomycota</taxon>
        <taxon>Pezizomycotina</taxon>
        <taxon>Sordariomycetes</taxon>
        <taxon>Hypocreomycetidae</taxon>
        <taxon>Hypocreales</taxon>
        <taxon>Nectriaceae</taxon>
        <taxon>Fusarium</taxon>
        <taxon>Fusarium solani species complex</taxon>
    </lineage>
</organism>
<dbReference type="Proteomes" id="UP000287972">
    <property type="component" value="Unassembled WGS sequence"/>
</dbReference>
<evidence type="ECO:0000313" key="5">
    <source>
        <dbReference type="Proteomes" id="UP000287972"/>
    </source>
</evidence>
<keyword evidence="5" id="KW-1185">Reference proteome</keyword>
<dbReference type="SUPFAM" id="SSF53474">
    <property type="entry name" value="alpha/beta-Hydrolases"/>
    <property type="match status" value="1"/>
</dbReference>
<dbReference type="Gene3D" id="3.40.50.1820">
    <property type="entry name" value="alpha/beta hydrolase"/>
    <property type="match status" value="1"/>
</dbReference>
<dbReference type="SUPFAM" id="SSF52540">
    <property type="entry name" value="P-loop containing nucleoside triphosphate hydrolases"/>
    <property type="match status" value="1"/>
</dbReference>
<dbReference type="PANTHER" id="PTHR10039">
    <property type="entry name" value="AMELOGENIN"/>
    <property type="match status" value="1"/>
</dbReference>
<proteinExistence type="predicted"/>
<dbReference type="Gene3D" id="3.40.50.300">
    <property type="entry name" value="P-loop containing nucleotide triphosphate hydrolases"/>
    <property type="match status" value="1"/>
</dbReference>
<dbReference type="InterPro" id="IPR027417">
    <property type="entry name" value="P-loop_NTPase"/>
</dbReference>
<comment type="caution">
    <text evidence="4">The sequence shown here is derived from an EMBL/GenBank/DDBJ whole genome shotgun (WGS) entry which is preliminary data.</text>
</comment>
<dbReference type="InterPro" id="IPR029058">
    <property type="entry name" value="AB_hydrolase_fold"/>
</dbReference>
<evidence type="ECO:0000259" key="3">
    <source>
        <dbReference type="Pfam" id="PF24883"/>
    </source>
</evidence>